<name>F4QRR4_9CAUL</name>
<feature type="transmembrane region" description="Helical" evidence="1">
    <location>
        <begin position="41"/>
        <end position="62"/>
    </location>
</feature>
<reference evidence="3" key="1">
    <citation type="submission" date="2011-03" db="EMBL/GenBank/DDBJ databases">
        <title>Draft genome sequence of Brevundimonas diminuta.</title>
        <authorList>
            <person name="Brown P.J.B."/>
            <person name="Buechlein A."/>
            <person name="Hemmerich C."/>
            <person name="Brun Y.V."/>
        </authorList>
    </citation>
    <scope>NUCLEOTIDE SEQUENCE [LARGE SCALE GENOMIC DNA]</scope>
    <source>
        <strain evidence="3">C19</strain>
    </source>
</reference>
<keyword evidence="1" id="KW-0472">Membrane</keyword>
<feature type="transmembrane region" description="Helical" evidence="1">
    <location>
        <begin position="69"/>
        <end position="89"/>
    </location>
</feature>
<dbReference type="Proteomes" id="UP000006512">
    <property type="component" value="Unassembled WGS sequence"/>
</dbReference>
<evidence type="ECO:0000256" key="1">
    <source>
        <dbReference type="SAM" id="Phobius"/>
    </source>
</evidence>
<evidence type="ECO:0000313" key="2">
    <source>
        <dbReference type="EMBL" id="EGF89434.1"/>
    </source>
</evidence>
<keyword evidence="1" id="KW-1133">Transmembrane helix</keyword>
<proteinExistence type="predicted"/>
<sequence>MLKEVSLVRLYLLRACYLVLVVGLAWQFWTKVPTATTMPLMEAAVTAMLSALGLLSVLGLLAPLKFLPLILFELVWKLIWILAVAVPRWQAGTIDAQTANMLFACAMVAPFVFAVPWSYVFKTYVGGIEPWRVTA</sequence>
<gene>
    <name evidence="2" type="ORF">ABI_38480</name>
</gene>
<feature type="transmembrane region" description="Helical" evidence="1">
    <location>
        <begin position="101"/>
        <end position="121"/>
    </location>
</feature>
<evidence type="ECO:0000313" key="3">
    <source>
        <dbReference type="Proteomes" id="UP000006512"/>
    </source>
</evidence>
<dbReference type="OrthoDB" id="5998965at2"/>
<dbReference type="HOGENOM" id="CLU_144074_0_0_5"/>
<keyword evidence="3" id="KW-1185">Reference proteome</keyword>
<protein>
    <submittedName>
        <fullName evidence="2">Uncharacterized protein</fullName>
    </submittedName>
</protein>
<dbReference type="AlphaFoldDB" id="F4QRR4"/>
<dbReference type="STRING" id="715226.ABI_38480"/>
<dbReference type="EMBL" id="GL883080">
    <property type="protein sequence ID" value="EGF89434.1"/>
    <property type="molecule type" value="Genomic_DNA"/>
</dbReference>
<accession>F4QRR4</accession>
<keyword evidence="1" id="KW-0812">Transmembrane</keyword>
<organism evidence="2 3">
    <name type="scientific">Asticcacaulis biprosthecium C19</name>
    <dbReference type="NCBI Taxonomy" id="715226"/>
    <lineage>
        <taxon>Bacteria</taxon>
        <taxon>Pseudomonadati</taxon>
        <taxon>Pseudomonadota</taxon>
        <taxon>Alphaproteobacteria</taxon>
        <taxon>Caulobacterales</taxon>
        <taxon>Caulobacteraceae</taxon>
        <taxon>Asticcacaulis</taxon>
    </lineage>
</organism>
<dbReference type="RefSeq" id="WP_006274629.1">
    <property type="nucleotide sequence ID" value="NZ_GL883080.1"/>
</dbReference>
<feature type="transmembrane region" description="Helical" evidence="1">
    <location>
        <begin position="12"/>
        <end position="29"/>
    </location>
</feature>